<evidence type="ECO:0000313" key="2">
    <source>
        <dbReference type="Proteomes" id="UP000287972"/>
    </source>
</evidence>
<gene>
    <name evidence="1" type="ORF">CEP51_005427</name>
</gene>
<keyword evidence="2" id="KW-1185">Reference proteome</keyword>
<dbReference type="EMBL" id="NKCL01000109">
    <property type="protein sequence ID" value="RSL82012.1"/>
    <property type="molecule type" value="Genomic_DNA"/>
</dbReference>
<sequence length="137" mass="15231">MASSDTTIPVLTISLARHLVGHSITEVLEQQWDPAKVPSSTASRFSNVGFDLDVNGANLEDLRKLLEERRWSGIIVGWCTRGHVEFTELFESVVAICVNYIVERKQGNVSAKEPKLIFCRGADDVVNATLRNFPSED</sequence>
<dbReference type="Proteomes" id="UP000287972">
    <property type="component" value="Unassembled WGS sequence"/>
</dbReference>
<organism evidence="1 2">
    <name type="scientific">Fusarium floridanum</name>
    <dbReference type="NCBI Taxonomy" id="1325733"/>
    <lineage>
        <taxon>Eukaryota</taxon>
        <taxon>Fungi</taxon>
        <taxon>Dikarya</taxon>
        <taxon>Ascomycota</taxon>
        <taxon>Pezizomycotina</taxon>
        <taxon>Sordariomycetes</taxon>
        <taxon>Hypocreomycetidae</taxon>
        <taxon>Hypocreales</taxon>
        <taxon>Nectriaceae</taxon>
        <taxon>Fusarium</taxon>
        <taxon>Fusarium solani species complex</taxon>
    </lineage>
</organism>
<reference evidence="1 2" key="1">
    <citation type="submission" date="2017-06" db="EMBL/GenBank/DDBJ databases">
        <title>Comparative genomic analysis of Ambrosia Fusariam Clade fungi.</title>
        <authorList>
            <person name="Stajich J.E."/>
            <person name="Carrillo J."/>
            <person name="Kijimoto T."/>
            <person name="Eskalen A."/>
            <person name="O'Donnell K."/>
            <person name="Kasson M."/>
        </authorList>
    </citation>
    <scope>NUCLEOTIDE SEQUENCE [LARGE SCALE GENOMIC DNA]</scope>
    <source>
        <strain evidence="1 2">NRRL62606</strain>
    </source>
</reference>
<dbReference type="AlphaFoldDB" id="A0A428RWU1"/>
<accession>A0A428RWU1</accession>
<protein>
    <submittedName>
        <fullName evidence="1">Uncharacterized protein</fullName>
    </submittedName>
</protein>
<comment type="caution">
    <text evidence="1">The sequence shown here is derived from an EMBL/GenBank/DDBJ whole genome shotgun (WGS) entry which is preliminary data.</text>
</comment>
<evidence type="ECO:0000313" key="1">
    <source>
        <dbReference type="EMBL" id="RSL82012.1"/>
    </source>
</evidence>
<name>A0A428RWU1_9HYPO</name>
<proteinExistence type="predicted"/>